<reference evidence="2 3" key="1">
    <citation type="submission" date="2016-10" db="EMBL/GenBank/DDBJ databases">
        <authorList>
            <person name="de Groot N.N."/>
        </authorList>
    </citation>
    <scope>NUCLEOTIDE SEQUENCE [LARGE SCALE GENOMIC DNA]</scope>
    <source>
        <strain evidence="2 3">DSM 8423</strain>
    </source>
</reference>
<dbReference type="PANTHER" id="PTHR36156">
    <property type="entry name" value="SLR2101 PROTEIN"/>
    <property type="match status" value="1"/>
</dbReference>
<evidence type="ECO:0000259" key="1">
    <source>
        <dbReference type="Pfam" id="PF07883"/>
    </source>
</evidence>
<dbReference type="Gene3D" id="2.60.120.10">
    <property type="entry name" value="Jelly Rolls"/>
    <property type="match status" value="1"/>
</dbReference>
<dbReference type="SUPFAM" id="SSF51182">
    <property type="entry name" value="RmlC-like cupins"/>
    <property type="match status" value="1"/>
</dbReference>
<dbReference type="InterPro" id="IPR014710">
    <property type="entry name" value="RmlC-like_jellyroll"/>
</dbReference>
<dbReference type="CDD" id="cd02236">
    <property type="entry name" value="cupin_CV2614-like"/>
    <property type="match status" value="1"/>
</dbReference>
<dbReference type="STRING" id="43775.SAMN04489760_10467"/>
<dbReference type="InterPro" id="IPR013096">
    <property type="entry name" value="Cupin_2"/>
</dbReference>
<evidence type="ECO:0000313" key="3">
    <source>
        <dbReference type="Proteomes" id="UP000198744"/>
    </source>
</evidence>
<dbReference type="InterPro" id="IPR011051">
    <property type="entry name" value="RmlC_Cupin_sf"/>
</dbReference>
<keyword evidence="3" id="KW-1185">Reference proteome</keyword>
<dbReference type="Proteomes" id="UP000198744">
    <property type="component" value="Unassembled WGS sequence"/>
</dbReference>
<dbReference type="RefSeq" id="WP_093882424.1">
    <property type="nucleotide sequence ID" value="NZ_FOBS01000004.1"/>
</dbReference>
<sequence length="150" mass="16230">MIKKPLKMLAALSLFLLLQPGCTTVRIGPETNETTIVSRELVKTTRSWDGKLLPAYPQGQPEVSIRRITVPPGARLETHSHPVINAGVLLSGQLTVVTTDGKTLHLKAGDPIVEVVNTLHYGMNEGTVPVDLVVFYAGAVNMPITVVKDR</sequence>
<gene>
    <name evidence="2" type="ORF">SAMN04489760_10467</name>
</gene>
<name>A0A1H7VNB8_9BACT</name>
<proteinExistence type="predicted"/>
<dbReference type="PANTHER" id="PTHR36156:SF2">
    <property type="entry name" value="CUPIN TYPE-2 DOMAIN-CONTAINING PROTEIN"/>
    <property type="match status" value="1"/>
</dbReference>
<dbReference type="EMBL" id="FOBS01000004">
    <property type="protein sequence ID" value="SEM10307.1"/>
    <property type="molecule type" value="Genomic_DNA"/>
</dbReference>
<dbReference type="Pfam" id="PF07883">
    <property type="entry name" value="Cupin_2"/>
    <property type="match status" value="1"/>
</dbReference>
<dbReference type="OrthoDB" id="287220at2"/>
<protein>
    <submittedName>
        <fullName evidence="2">Cupin domain-containing protein</fullName>
    </submittedName>
</protein>
<accession>A0A1H7VNB8</accession>
<organism evidence="2 3">
    <name type="scientific">Syntrophus gentianae</name>
    <dbReference type="NCBI Taxonomy" id="43775"/>
    <lineage>
        <taxon>Bacteria</taxon>
        <taxon>Pseudomonadati</taxon>
        <taxon>Thermodesulfobacteriota</taxon>
        <taxon>Syntrophia</taxon>
        <taxon>Syntrophales</taxon>
        <taxon>Syntrophaceae</taxon>
        <taxon>Syntrophus</taxon>
    </lineage>
</organism>
<evidence type="ECO:0000313" key="2">
    <source>
        <dbReference type="EMBL" id="SEM10307.1"/>
    </source>
</evidence>
<dbReference type="InterPro" id="IPR047142">
    <property type="entry name" value="OryJ/VirC-like"/>
</dbReference>
<feature type="domain" description="Cupin type-2" evidence="1">
    <location>
        <begin position="67"/>
        <end position="135"/>
    </location>
</feature>
<dbReference type="AlphaFoldDB" id="A0A1H7VNB8"/>